<reference evidence="8" key="1">
    <citation type="submission" date="2025-08" db="UniProtKB">
        <authorList>
            <consortium name="RefSeq"/>
        </authorList>
    </citation>
    <scope>IDENTIFICATION</scope>
    <source>
        <tissue evidence="8">Entire body</tissue>
    </source>
</reference>
<evidence type="ECO:0000256" key="4">
    <source>
        <dbReference type="SAM" id="MobiDB-lite"/>
    </source>
</evidence>
<evidence type="ECO:0000313" key="8">
    <source>
        <dbReference type="RefSeq" id="XP_018324872.2"/>
    </source>
</evidence>
<sequence>MPLYKNSKSLIKSKFRPPLLNKTLNCEKSLITSPPVEVTANNAVIPFEEENVLIPQNVSPLAADDSNKVAESPKESASFEIKKAANKEAKQDQRLKENAPKKRNKEKQIQDNGKKKLKTQLQARRNKMLREFEKPIKPAKKNKKEKTSGDSQNSQLSISQQYLLLEKINEPAPPENASQEERLEWLQNERNVGLHVQCDDCDKFRYLADVMDPTDLPEKWYCFMNKDCEHNSCEIPEVKISAREEEDLIFNEYNAGSIVWAKLPPYPWWPAMVDDDPDVEQYYWVKSYSDFPTHYNVTFFDSELVSRSWITPKFLKSFRGNENMFSLKNSGFELQFFERFDVAKRQAIEASSYNVMDRLKKFSFLARWPYKIGSYPDDNEKRQKRYKKRITNNNYKRKTSRIKNKTKTTVETKTDIDDKKTTFCTDEQNETNLINIINEEIDNAITDNAPSVSYSPDISFDTDLF</sequence>
<dbReference type="OrthoDB" id="757982at2759"/>
<keyword evidence="1" id="KW-0479">Metal-binding</keyword>
<dbReference type="PANTHER" id="PTHR15999:SF2">
    <property type="entry name" value="ZINC FINGER CW-TYPE PWWP DOMAIN PROTEIN 1"/>
    <property type="match status" value="1"/>
</dbReference>
<proteinExistence type="predicted"/>
<dbReference type="InterPro" id="IPR011124">
    <property type="entry name" value="Znf_CW"/>
</dbReference>
<dbReference type="GeneID" id="108736796"/>
<dbReference type="Pfam" id="PF07496">
    <property type="entry name" value="zf-CW"/>
    <property type="match status" value="1"/>
</dbReference>
<gene>
    <name evidence="8" type="primary">LOC108736796</name>
</gene>
<dbReference type="InterPro" id="IPR000313">
    <property type="entry name" value="PWWP_dom"/>
</dbReference>
<dbReference type="PROSITE" id="PS51050">
    <property type="entry name" value="ZF_CW"/>
    <property type="match status" value="1"/>
</dbReference>
<dbReference type="AlphaFoldDB" id="A0A1W4WWI2"/>
<dbReference type="GO" id="GO:0008270">
    <property type="term" value="F:zinc ion binding"/>
    <property type="evidence" value="ECO:0007669"/>
    <property type="project" value="UniProtKB-KW"/>
</dbReference>
<dbReference type="InParanoid" id="A0A1W4WWI2"/>
<dbReference type="Proteomes" id="UP000192223">
    <property type="component" value="Unplaced"/>
</dbReference>
<evidence type="ECO:0000256" key="2">
    <source>
        <dbReference type="ARBA" id="ARBA00022771"/>
    </source>
</evidence>
<accession>A0A1W4WWI2</accession>
<keyword evidence="3" id="KW-0862">Zinc</keyword>
<dbReference type="SMART" id="SM00293">
    <property type="entry name" value="PWWP"/>
    <property type="match status" value="1"/>
</dbReference>
<feature type="domain" description="CW-type" evidence="6">
    <location>
        <begin position="179"/>
        <end position="241"/>
    </location>
</feature>
<dbReference type="SUPFAM" id="SSF63748">
    <property type="entry name" value="Tudor/PWWP/MBT"/>
    <property type="match status" value="1"/>
</dbReference>
<evidence type="ECO:0000259" key="6">
    <source>
        <dbReference type="PROSITE" id="PS51050"/>
    </source>
</evidence>
<feature type="region of interest" description="Disordered" evidence="4">
    <location>
        <begin position="62"/>
        <end position="156"/>
    </location>
</feature>
<feature type="compositionally biased region" description="Basic and acidic residues" evidence="4">
    <location>
        <begin position="80"/>
        <end position="114"/>
    </location>
</feature>
<evidence type="ECO:0000259" key="5">
    <source>
        <dbReference type="PROSITE" id="PS50812"/>
    </source>
</evidence>
<evidence type="ECO:0000256" key="3">
    <source>
        <dbReference type="ARBA" id="ARBA00022833"/>
    </source>
</evidence>
<feature type="domain" description="PWWP" evidence="5">
    <location>
        <begin position="255"/>
        <end position="320"/>
    </location>
</feature>
<keyword evidence="7" id="KW-1185">Reference proteome</keyword>
<dbReference type="GO" id="GO:0005634">
    <property type="term" value="C:nucleus"/>
    <property type="evidence" value="ECO:0007669"/>
    <property type="project" value="TreeGrafter"/>
</dbReference>
<dbReference type="Gene3D" id="2.30.30.140">
    <property type="match status" value="1"/>
</dbReference>
<dbReference type="CDD" id="cd20145">
    <property type="entry name" value="PWWP_ZCWPW1"/>
    <property type="match status" value="1"/>
</dbReference>
<dbReference type="Pfam" id="PF00855">
    <property type="entry name" value="PWWP"/>
    <property type="match status" value="1"/>
</dbReference>
<evidence type="ECO:0000256" key="1">
    <source>
        <dbReference type="ARBA" id="ARBA00022723"/>
    </source>
</evidence>
<dbReference type="InterPro" id="IPR042778">
    <property type="entry name" value="ZCWPW1/ZCWPW2"/>
</dbReference>
<dbReference type="PANTHER" id="PTHR15999">
    <property type="entry name" value="ZINC FINGER CW-TYPE PWWP DOMAIN PROTEIN 1"/>
    <property type="match status" value="1"/>
</dbReference>
<keyword evidence="2" id="KW-0863">Zinc-finger</keyword>
<dbReference type="KEGG" id="apln:108736796"/>
<feature type="compositionally biased region" description="Basic and acidic residues" evidence="4">
    <location>
        <begin position="65"/>
        <end position="74"/>
    </location>
</feature>
<dbReference type="Gene3D" id="3.30.40.100">
    <property type="match status" value="1"/>
</dbReference>
<organism evidence="7 8">
    <name type="scientific">Agrilus planipennis</name>
    <name type="common">Emerald ash borer</name>
    <name type="synonym">Agrilus marcopoli</name>
    <dbReference type="NCBI Taxonomy" id="224129"/>
    <lineage>
        <taxon>Eukaryota</taxon>
        <taxon>Metazoa</taxon>
        <taxon>Ecdysozoa</taxon>
        <taxon>Arthropoda</taxon>
        <taxon>Hexapoda</taxon>
        <taxon>Insecta</taxon>
        <taxon>Pterygota</taxon>
        <taxon>Neoptera</taxon>
        <taxon>Endopterygota</taxon>
        <taxon>Coleoptera</taxon>
        <taxon>Polyphaga</taxon>
        <taxon>Elateriformia</taxon>
        <taxon>Buprestoidea</taxon>
        <taxon>Buprestidae</taxon>
        <taxon>Agrilinae</taxon>
        <taxon>Agrilus</taxon>
    </lineage>
</organism>
<name>A0A1W4WWI2_AGRPL</name>
<evidence type="ECO:0000313" key="7">
    <source>
        <dbReference type="Proteomes" id="UP000192223"/>
    </source>
</evidence>
<dbReference type="RefSeq" id="XP_018324872.2">
    <property type="nucleotide sequence ID" value="XM_018469370.2"/>
</dbReference>
<dbReference type="PROSITE" id="PS50812">
    <property type="entry name" value="PWWP"/>
    <property type="match status" value="1"/>
</dbReference>
<protein>
    <submittedName>
        <fullName evidence="8">Zinc finger CW-type PWWP domain protein 1-like</fullName>
    </submittedName>
</protein>